<dbReference type="EMBL" id="MCGE01000001">
    <property type="protein sequence ID" value="ORZ25883.1"/>
    <property type="molecule type" value="Genomic_DNA"/>
</dbReference>
<keyword evidence="5 10" id="KW-0378">Hydrolase</keyword>
<reference evidence="12 13" key="1">
    <citation type="submission" date="2016-07" db="EMBL/GenBank/DDBJ databases">
        <title>Pervasive Adenine N6-methylation of Active Genes in Fungi.</title>
        <authorList>
            <consortium name="DOE Joint Genome Institute"/>
            <person name="Mondo S.J."/>
            <person name="Dannebaum R.O."/>
            <person name="Kuo R.C."/>
            <person name="Labutti K."/>
            <person name="Haridas S."/>
            <person name="Kuo A."/>
            <person name="Salamov A."/>
            <person name="Ahrendt S.R."/>
            <person name="Lipzen A."/>
            <person name="Sullivan W."/>
            <person name="Andreopoulos W.B."/>
            <person name="Clum A."/>
            <person name="Lindquist E."/>
            <person name="Daum C."/>
            <person name="Ramamoorthy G.K."/>
            <person name="Gryganskyi A."/>
            <person name="Culley D."/>
            <person name="Magnuson J.K."/>
            <person name="James T.Y."/>
            <person name="O'Malley M.A."/>
            <person name="Stajich J.E."/>
            <person name="Spatafora J.W."/>
            <person name="Visel A."/>
            <person name="Grigoriev I.V."/>
        </authorList>
    </citation>
    <scope>NUCLEOTIDE SEQUENCE [LARGE SCALE GENOMIC DNA]</scope>
    <source>
        <strain evidence="12 13">NRRL 1336</strain>
    </source>
</reference>
<keyword evidence="3" id="KW-0964">Secreted</keyword>
<dbReference type="InterPro" id="IPR017853">
    <property type="entry name" value="GH"/>
</dbReference>
<keyword evidence="13" id="KW-1185">Reference proteome</keyword>
<dbReference type="EC" id="3.2.1.58" evidence="9"/>
<dbReference type="Gene3D" id="3.20.20.80">
    <property type="entry name" value="Glycosidases"/>
    <property type="match status" value="1"/>
</dbReference>
<dbReference type="AlphaFoldDB" id="A0A1X2J224"/>
<dbReference type="Proteomes" id="UP000193560">
    <property type="component" value="Unassembled WGS sequence"/>
</dbReference>
<keyword evidence="6 10" id="KW-0326">Glycosidase</keyword>
<organism evidence="12 13">
    <name type="scientific">Absidia repens</name>
    <dbReference type="NCBI Taxonomy" id="90262"/>
    <lineage>
        <taxon>Eukaryota</taxon>
        <taxon>Fungi</taxon>
        <taxon>Fungi incertae sedis</taxon>
        <taxon>Mucoromycota</taxon>
        <taxon>Mucoromycotina</taxon>
        <taxon>Mucoromycetes</taxon>
        <taxon>Mucorales</taxon>
        <taxon>Cunninghamellaceae</taxon>
        <taxon>Absidia</taxon>
    </lineage>
</organism>
<dbReference type="Pfam" id="PF00150">
    <property type="entry name" value="Cellulase"/>
    <property type="match status" value="1"/>
</dbReference>
<evidence type="ECO:0000313" key="13">
    <source>
        <dbReference type="Proteomes" id="UP000193560"/>
    </source>
</evidence>
<evidence type="ECO:0000256" key="5">
    <source>
        <dbReference type="ARBA" id="ARBA00022801"/>
    </source>
</evidence>
<comment type="subcellular location">
    <subcellularLocation>
        <location evidence="1">Secreted</location>
    </subcellularLocation>
</comment>
<dbReference type="GO" id="GO:0009251">
    <property type="term" value="P:glucan catabolic process"/>
    <property type="evidence" value="ECO:0007669"/>
    <property type="project" value="TreeGrafter"/>
</dbReference>
<name>A0A1X2J224_9FUNG</name>
<evidence type="ECO:0000256" key="1">
    <source>
        <dbReference type="ARBA" id="ARBA00004613"/>
    </source>
</evidence>
<dbReference type="PANTHER" id="PTHR31297">
    <property type="entry name" value="GLUCAN ENDO-1,6-BETA-GLUCOSIDASE B"/>
    <property type="match status" value="1"/>
</dbReference>
<dbReference type="GO" id="GO:0071555">
    <property type="term" value="P:cell wall organization"/>
    <property type="evidence" value="ECO:0007669"/>
    <property type="project" value="UniProtKB-KW"/>
</dbReference>
<dbReference type="OrthoDB" id="1887033at2759"/>
<keyword evidence="4" id="KW-0732">Signal</keyword>
<evidence type="ECO:0000256" key="3">
    <source>
        <dbReference type="ARBA" id="ARBA00022525"/>
    </source>
</evidence>
<dbReference type="InterPro" id="IPR001547">
    <property type="entry name" value="Glyco_hydro_5"/>
</dbReference>
<dbReference type="STRING" id="90262.A0A1X2J224"/>
<keyword evidence="7" id="KW-0961">Cell wall biogenesis/degradation</keyword>
<dbReference type="GO" id="GO:0005576">
    <property type="term" value="C:extracellular region"/>
    <property type="evidence" value="ECO:0007669"/>
    <property type="project" value="UniProtKB-SubCell"/>
</dbReference>
<gene>
    <name evidence="12" type="ORF">BCR42DRAFT_464569</name>
</gene>
<dbReference type="SUPFAM" id="SSF51445">
    <property type="entry name" value="(Trans)glycosidases"/>
    <property type="match status" value="1"/>
</dbReference>
<feature type="domain" description="Glycoside hydrolase family 5" evidence="11">
    <location>
        <begin position="67"/>
        <end position="329"/>
    </location>
</feature>
<comment type="similarity">
    <text evidence="2 10">Belongs to the glycosyl hydrolase 5 (cellulase A) family.</text>
</comment>
<evidence type="ECO:0000313" key="12">
    <source>
        <dbReference type="EMBL" id="ORZ25883.1"/>
    </source>
</evidence>
<evidence type="ECO:0000256" key="7">
    <source>
        <dbReference type="ARBA" id="ARBA00023316"/>
    </source>
</evidence>
<evidence type="ECO:0000256" key="2">
    <source>
        <dbReference type="ARBA" id="ARBA00005641"/>
    </source>
</evidence>
<evidence type="ECO:0000256" key="4">
    <source>
        <dbReference type="ARBA" id="ARBA00022729"/>
    </source>
</evidence>
<protein>
    <recommendedName>
        <fullName evidence="9">glucan 1,3-beta-glucosidase</fullName>
        <ecNumber evidence="9">3.2.1.58</ecNumber>
    </recommendedName>
</protein>
<dbReference type="GO" id="GO:0009986">
    <property type="term" value="C:cell surface"/>
    <property type="evidence" value="ECO:0007669"/>
    <property type="project" value="TreeGrafter"/>
</dbReference>
<evidence type="ECO:0000256" key="10">
    <source>
        <dbReference type="RuleBase" id="RU361153"/>
    </source>
</evidence>
<evidence type="ECO:0000256" key="8">
    <source>
        <dbReference type="ARBA" id="ARBA00036824"/>
    </source>
</evidence>
<dbReference type="PANTHER" id="PTHR31297:SF1">
    <property type="entry name" value="GLUCAN 1,3-BETA-GLUCOSIDASE I_II-RELATED"/>
    <property type="match status" value="1"/>
</dbReference>
<comment type="catalytic activity">
    <reaction evidence="8">
        <text>Successive hydrolysis of beta-D-glucose units from the non-reducing ends of (1-&gt;3)-beta-D-glucans, releasing alpha-glucose.</text>
        <dbReference type="EC" id="3.2.1.58"/>
    </reaction>
</comment>
<evidence type="ECO:0000259" key="11">
    <source>
        <dbReference type="Pfam" id="PF00150"/>
    </source>
</evidence>
<dbReference type="InterPro" id="IPR050386">
    <property type="entry name" value="Glycosyl_hydrolase_5"/>
</dbReference>
<accession>A0A1X2J224</accession>
<dbReference type="GO" id="GO:0004338">
    <property type="term" value="F:glucan exo-1,3-beta-glucosidase activity"/>
    <property type="evidence" value="ECO:0007669"/>
    <property type="project" value="UniProtKB-EC"/>
</dbReference>
<comment type="caution">
    <text evidence="12">The sequence shown here is derived from an EMBL/GenBank/DDBJ whole genome shotgun (WGS) entry which is preliminary data.</text>
</comment>
<sequence>MVIEERATSGTSWNYWTNKAWGVNLGNWLILERWMGGQAFEAAGSNGQDEWTLSKSTSNAAAILKQHWDSWVTEDDFRKLARAKVNHVRIPVGFWAFITPDAGEPYVHQGQKAQIERILDYCSTYQMYALIDLHGLPGSQNGEAHSGHNSGRIEFFTKHNIDRSLRTVQAVVDWVNHLDERRKSRIAGIEVANEPKPNNEDQEATLKNYYRQAYKIITASTFRLPMIFHDAFRGPAYWKGFFPSSANAVLDLHPYWAFPPANDKTAILSQICDKKPNHESFSLPVLYGEWSLASGVSRSDEWMRQFLDTQVSVYKSGNAAGAVFWSLKNTINSDAWSFEQLMDENIINAATFEHHPKARC</sequence>
<proteinExistence type="inferred from homology"/>
<evidence type="ECO:0000256" key="6">
    <source>
        <dbReference type="ARBA" id="ARBA00023295"/>
    </source>
</evidence>
<evidence type="ECO:0000256" key="9">
    <source>
        <dbReference type="ARBA" id="ARBA00038929"/>
    </source>
</evidence>